<dbReference type="OrthoDB" id="5175904at2"/>
<dbReference type="EMBL" id="LT629758">
    <property type="protein sequence ID" value="SDT12255.1"/>
    <property type="molecule type" value="Genomic_DNA"/>
</dbReference>
<feature type="region of interest" description="Disordered" evidence="1">
    <location>
        <begin position="263"/>
        <end position="304"/>
    </location>
</feature>
<evidence type="ECO:0000313" key="3">
    <source>
        <dbReference type="Proteomes" id="UP000198688"/>
    </source>
</evidence>
<dbReference type="Pfam" id="PF04672">
    <property type="entry name" value="Methyltransf_19"/>
    <property type="match status" value="1"/>
</dbReference>
<dbReference type="GO" id="GO:0008168">
    <property type="term" value="F:methyltransferase activity"/>
    <property type="evidence" value="ECO:0007669"/>
    <property type="project" value="UniProtKB-KW"/>
</dbReference>
<dbReference type="InterPro" id="IPR006764">
    <property type="entry name" value="SAM_dep_MeTrfase_SAV2177_type"/>
</dbReference>
<evidence type="ECO:0000313" key="2">
    <source>
        <dbReference type="EMBL" id="SDT12255.1"/>
    </source>
</evidence>
<dbReference type="PIRSF" id="PIRSF017393">
    <property type="entry name" value="MTase_SAV2177"/>
    <property type="match status" value="1"/>
</dbReference>
<evidence type="ECO:0000256" key="1">
    <source>
        <dbReference type="SAM" id="MobiDB-lite"/>
    </source>
</evidence>
<dbReference type="InterPro" id="IPR029063">
    <property type="entry name" value="SAM-dependent_MTases_sf"/>
</dbReference>
<reference evidence="2 3" key="1">
    <citation type="submission" date="2016-10" db="EMBL/GenBank/DDBJ databases">
        <authorList>
            <person name="de Groot N.N."/>
        </authorList>
    </citation>
    <scope>NUCLEOTIDE SEQUENCE [LARGE SCALE GENOMIC DNA]</scope>
    <source>
        <strain evidence="2 3">DSM 43941</strain>
    </source>
</reference>
<keyword evidence="2" id="KW-0489">Methyltransferase</keyword>
<name>A0A1H1XSQ0_9ACTN</name>
<dbReference type="GO" id="GO:0032259">
    <property type="term" value="P:methylation"/>
    <property type="evidence" value="ECO:0007669"/>
    <property type="project" value="UniProtKB-KW"/>
</dbReference>
<organism evidence="2 3">
    <name type="scientific">Actinoplanes derwentensis</name>
    <dbReference type="NCBI Taxonomy" id="113562"/>
    <lineage>
        <taxon>Bacteria</taxon>
        <taxon>Bacillati</taxon>
        <taxon>Actinomycetota</taxon>
        <taxon>Actinomycetes</taxon>
        <taxon>Micromonosporales</taxon>
        <taxon>Micromonosporaceae</taxon>
        <taxon>Actinoplanes</taxon>
    </lineage>
</organism>
<keyword evidence="3" id="KW-1185">Reference proteome</keyword>
<gene>
    <name evidence="2" type="ORF">SAMN04489716_2574</name>
</gene>
<accession>A0A1H1XSQ0</accession>
<proteinExistence type="predicted"/>
<protein>
    <submittedName>
        <fullName evidence="2">S-adenosyl methyltransferase</fullName>
    </submittedName>
</protein>
<dbReference type="AlphaFoldDB" id="A0A1H1XSQ0"/>
<sequence length="304" mass="33085">MTRLNGNVPHAARIYDYWLGGKDNFAADRAVADKIAQAVPAVATMVRANRQWIHRVVTVLAREAGIRQFLDIGTGIPTTPNLHQCAQQIVPDARIVYVDNDPLVLVHARALLTSSPQGRCAYLDADIRDIDAVLTDTDLNTVLDLSRPVGIVCASVLMLLSDHDDPWKITARLRDWAPAGSHLAISHPTADHDPDAVAAVVSTTREVGLTFVPRTEEQVAALFGDWQLLDPGLVPVLSWRPDHPPPDPTDAYYWAGVARKPASPVTRYGQTPPPARGSAPGDSEQAIDLQTTRTDPMTGDEKRS</sequence>
<dbReference type="SUPFAM" id="SSF53335">
    <property type="entry name" value="S-adenosyl-L-methionine-dependent methyltransferases"/>
    <property type="match status" value="1"/>
</dbReference>
<dbReference type="Gene3D" id="3.40.50.150">
    <property type="entry name" value="Vaccinia Virus protein VP39"/>
    <property type="match status" value="1"/>
</dbReference>
<keyword evidence="2" id="KW-0808">Transferase</keyword>
<dbReference type="Proteomes" id="UP000198688">
    <property type="component" value="Chromosome I"/>
</dbReference>
<dbReference type="STRING" id="113562.SAMN04489716_2574"/>